<evidence type="ECO:0000313" key="1">
    <source>
        <dbReference type="EMBL" id="QHU07750.1"/>
    </source>
</evidence>
<dbReference type="AlphaFoldDB" id="A0A6C0JSS0"/>
<organism evidence="1">
    <name type="scientific">viral metagenome</name>
    <dbReference type="NCBI Taxonomy" id="1070528"/>
    <lineage>
        <taxon>unclassified sequences</taxon>
        <taxon>metagenomes</taxon>
        <taxon>organismal metagenomes</taxon>
    </lineage>
</organism>
<dbReference type="EMBL" id="MN740686">
    <property type="protein sequence ID" value="QHU07750.1"/>
    <property type="molecule type" value="Genomic_DNA"/>
</dbReference>
<accession>A0A6C0JSS0</accession>
<sequence length="104" mass="12202">MSNSTLYRKAKYRLPSNFPYDALINGGTIYIDDERITIPPLSNDQIERLTGMLFGSWAEARIAVKFFIGSRQNAMTYFFSLDWYPFLVYKMIKILNNMINRSKK</sequence>
<protein>
    <submittedName>
        <fullName evidence="1">Uncharacterized protein</fullName>
    </submittedName>
</protein>
<reference evidence="1" key="1">
    <citation type="journal article" date="2020" name="Nature">
        <title>Giant virus diversity and host interactions through global metagenomics.</title>
        <authorList>
            <person name="Schulz F."/>
            <person name="Roux S."/>
            <person name="Paez-Espino D."/>
            <person name="Jungbluth S."/>
            <person name="Walsh D.A."/>
            <person name="Denef V.J."/>
            <person name="McMahon K.D."/>
            <person name="Konstantinidis K.T."/>
            <person name="Eloe-Fadrosh E.A."/>
            <person name="Kyrpides N.C."/>
            <person name="Woyke T."/>
        </authorList>
    </citation>
    <scope>NUCLEOTIDE SEQUENCE</scope>
    <source>
        <strain evidence="1">GVMAG-S-1041349-163</strain>
    </source>
</reference>
<proteinExistence type="predicted"/>
<name>A0A6C0JSS0_9ZZZZ</name>